<dbReference type="Proteomes" id="UP001203512">
    <property type="component" value="Unassembled WGS sequence"/>
</dbReference>
<evidence type="ECO:0008006" key="3">
    <source>
        <dbReference type="Google" id="ProtNLM"/>
    </source>
</evidence>
<proteinExistence type="predicted"/>
<dbReference type="EMBL" id="JALKHS010000006">
    <property type="protein sequence ID" value="MCK0530714.1"/>
    <property type="molecule type" value="Genomic_DNA"/>
</dbReference>
<reference evidence="1 2" key="1">
    <citation type="submission" date="2022-04" db="EMBL/GenBank/DDBJ databases">
        <authorList>
            <person name="Huq M.A."/>
        </authorList>
    </citation>
    <scope>NUCLEOTIDE SEQUENCE [LARGE SCALE GENOMIC DNA]</scope>
    <source>
        <strain evidence="1 2">MAH-33</strain>
    </source>
</reference>
<dbReference type="InterPro" id="IPR037914">
    <property type="entry name" value="SpoVT-AbrB_sf"/>
</dbReference>
<dbReference type="SUPFAM" id="SSF89447">
    <property type="entry name" value="AbrB/MazE/MraZ-like"/>
    <property type="match status" value="1"/>
</dbReference>
<accession>A0ABT0DUI9</accession>
<protein>
    <recommendedName>
        <fullName evidence="3">SpoVT-AbrB domain-containing protein</fullName>
    </recommendedName>
</protein>
<sequence length="148" mass="15880">MTSDEMDDLTRDLDSKAAKVRALYSAGVSTGDIGRYIGIRYQHVYNVLLRAGLIEKAAPSGAESPTSGADAEVIVAQVGPGGGIELPDEVMQRYGLAAGETVYCRALPEGLMILSREAALRQVTELAREKMPEQAALIEALLNMKSRK</sequence>
<organism evidence="1 2">
    <name type="scientific">Sphingobium agri</name>
    <dbReference type="NCBI Taxonomy" id="2933566"/>
    <lineage>
        <taxon>Bacteria</taxon>
        <taxon>Pseudomonadati</taxon>
        <taxon>Pseudomonadota</taxon>
        <taxon>Alphaproteobacteria</taxon>
        <taxon>Sphingomonadales</taxon>
        <taxon>Sphingomonadaceae</taxon>
        <taxon>Sphingobium</taxon>
    </lineage>
</organism>
<evidence type="ECO:0000313" key="1">
    <source>
        <dbReference type="EMBL" id="MCK0530714.1"/>
    </source>
</evidence>
<gene>
    <name evidence="1" type="ORF">MU848_03835</name>
</gene>
<name>A0ABT0DUI9_9SPHN</name>
<keyword evidence="2" id="KW-1185">Reference proteome</keyword>
<dbReference type="RefSeq" id="WP_247230309.1">
    <property type="nucleotide sequence ID" value="NZ_JALKHS010000006.1"/>
</dbReference>
<evidence type="ECO:0000313" key="2">
    <source>
        <dbReference type="Proteomes" id="UP001203512"/>
    </source>
</evidence>
<comment type="caution">
    <text evidence="1">The sequence shown here is derived from an EMBL/GenBank/DDBJ whole genome shotgun (WGS) entry which is preliminary data.</text>
</comment>